<dbReference type="Pfam" id="PF17766">
    <property type="entry name" value="fn3_6"/>
    <property type="match status" value="1"/>
</dbReference>
<dbReference type="SUPFAM" id="SSF52743">
    <property type="entry name" value="Subtilisin-like"/>
    <property type="match status" value="1"/>
</dbReference>
<gene>
    <name evidence="9" type="ORF">CKAN_00444900</name>
</gene>
<evidence type="ECO:0000313" key="9">
    <source>
        <dbReference type="EMBL" id="RWR76037.1"/>
    </source>
</evidence>
<dbReference type="PANTHER" id="PTHR10795">
    <property type="entry name" value="PROPROTEIN CONVERTASE SUBTILISIN/KEXIN"/>
    <property type="match status" value="1"/>
</dbReference>
<evidence type="ECO:0000256" key="2">
    <source>
        <dbReference type="ARBA" id="ARBA00022670"/>
    </source>
</evidence>
<evidence type="ECO:0008006" key="11">
    <source>
        <dbReference type="Google" id="ProtNLM"/>
    </source>
</evidence>
<comment type="caution">
    <text evidence="9">The sequence shown here is derived from an EMBL/GenBank/DDBJ whole genome shotgun (WGS) entry which is preliminary data.</text>
</comment>
<evidence type="ECO:0000313" key="10">
    <source>
        <dbReference type="Proteomes" id="UP000283530"/>
    </source>
</evidence>
<dbReference type="InterPro" id="IPR000209">
    <property type="entry name" value="Peptidase_S8/S53_dom"/>
</dbReference>
<keyword evidence="2" id="KW-0645">Protease</keyword>
<evidence type="ECO:0000259" key="7">
    <source>
        <dbReference type="Pfam" id="PF00082"/>
    </source>
</evidence>
<dbReference type="GO" id="GO:0006508">
    <property type="term" value="P:proteolysis"/>
    <property type="evidence" value="ECO:0007669"/>
    <property type="project" value="UniProtKB-KW"/>
</dbReference>
<reference evidence="9 10" key="1">
    <citation type="journal article" date="2019" name="Nat. Plants">
        <title>Stout camphor tree genome fills gaps in understanding of flowering plant genome evolution.</title>
        <authorList>
            <person name="Chaw S.M."/>
            <person name="Liu Y.C."/>
            <person name="Wu Y.W."/>
            <person name="Wang H.Y."/>
            <person name="Lin C.I."/>
            <person name="Wu C.S."/>
            <person name="Ke H.M."/>
            <person name="Chang L.Y."/>
            <person name="Hsu C.Y."/>
            <person name="Yang H.T."/>
            <person name="Sudianto E."/>
            <person name="Hsu M.H."/>
            <person name="Wu K.P."/>
            <person name="Wang L.N."/>
            <person name="Leebens-Mack J.H."/>
            <person name="Tsai I.J."/>
        </authorList>
    </citation>
    <scope>NUCLEOTIDE SEQUENCE [LARGE SCALE GENOMIC DNA]</scope>
    <source>
        <strain evidence="10">cv. Chaw 1501</strain>
        <tissue evidence="9">Young leaves</tissue>
    </source>
</reference>
<comment type="caution">
    <text evidence="6">Lacks conserved residue(s) required for the propagation of feature annotation.</text>
</comment>
<organism evidence="9 10">
    <name type="scientific">Cinnamomum micranthum f. kanehirae</name>
    <dbReference type="NCBI Taxonomy" id="337451"/>
    <lineage>
        <taxon>Eukaryota</taxon>
        <taxon>Viridiplantae</taxon>
        <taxon>Streptophyta</taxon>
        <taxon>Embryophyta</taxon>
        <taxon>Tracheophyta</taxon>
        <taxon>Spermatophyta</taxon>
        <taxon>Magnoliopsida</taxon>
        <taxon>Magnoliidae</taxon>
        <taxon>Laurales</taxon>
        <taxon>Lauraceae</taxon>
        <taxon>Cinnamomum</taxon>
    </lineage>
</organism>
<evidence type="ECO:0000256" key="4">
    <source>
        <dbReference type="ARBA" id="ARBA00022801"/>
    </source>
</evidence>
<feature type="domain" description="Subtilisin-like protease fibronectin type-III" evidence="8">
    <location>
        <begin position="267"/>
        <end position="331"/>
    </location>
</feature>
<dbReference type="PROSITE" id="PS51892">
    <property type="entry name" value="SUBTILASE"/>
    <property type="match status" value="1"/>
</dbReference>
<keyword evidence="4" id="KW-0378">Hydrolase</keyword>
<accession>A0A443NBY8</accession>
<dbReference type="Proteomes" id="UP000283530">
    <property type="component" value="Unassembled WGS sequence"/>
</dbReference>
<evidence type="ECO:0000256" key="5">
    <source>
        <dbReference type="ARBA" id="ARBA00022825"/>
    </source>
</evidence>
<dbReference type="InterPro" id="IPR041469">
    <property type="entry name" value="Subtilisin-like_FN3"/>
</dbReference>
<dbReference type="Gene3D" id="3.50.30.30">
    <property type="match status" value="1"/>
</dbReference>
<evidence type="ECO:0000259" key="8">
    <source>
        <dbReference type="Pfam" id="PF17766"/>
    </source>
</evidence>
<proteinExistence type="inferred from homology"/>
<dbReference type="Gene3D" id="3.40.50.200">
    <property type="entry name" value="Peptidase S8/S53 domain"/>
    <property type="match status" value="1"/>
</dbReference>
<dbReference type="InterPro" id="IPR023828">
    <property type="entry name" value="Peptidase_S8_Ser-AS"/>
</dbReference>
<feature type="domain" description="Peptidase S8/S53" evidence="7">
    <location>
        <begin position="154"/>
        <end position="215"/>
    </location>
</feature>
<dbReference type="EMBL" id="QPKB01000002">
    <property type="protein sequence ID" value="RWR76037.1"/>
    <property type="molecule type" value="Genomic_DNA"/>
</dbReference>
<sequence>MVLMQVRYLDVAPWLFSVAANSIDRQIVTDAIVGDEVFRGRSINTFGSTKSIPLIDSANASTSCSSASITSANGALLSGAQGQITQFEGDIDDSPIFPLPSTIVDMAKGDTIKSYIRVTKNPQAKIRKYVAIRDRTAPVVVSFSSSVEIIAAYSPTASLTCSEQDKRSAKYAILSGTSMACPHVSGAAAYVKAFHPNWSPAAIKSALMTTAFPINSRKNVDMELAYGASQINPVKVVNPGLGYTAKEIRRISGANIQCRKTNGTVGDLNYPSIQLQVDKNRTFSRKFSRSVTNVGTPVSTYNAAVKQLIGLQVAVSPSVLSFKSVNEKAFFCCHRYWKSIVRCQSNIYLSRVVRWCSQCENSYCCIHQ</sequence>
<dbReference type="InterPro" id="IPR036852">
    <property type="entry name" value="Peptidase_S8/S53_dom_sf"/>
</dbReference>
<keyword evidence="10" id="KW-1185">Reference proteome</keyword>
<protein>
    <recommendedName>
        <fullName evidence="11">Peptidase S8/S53 domain-containing protein</fullName>
    </recommendedName>
</protein>
<keyword evidence="5" id="KW-0720">Serine protease</keyword>
<keyword evidence="3" id="KW-0732">Signal</keyword>
<name>A0A443NBY8_9MAGN</name>
<dbReference type="STRING" id="337451.A0A443NBY8"/>
<comment type="similarity">
    <text evidence="1 6">Belongs to the peptidase S8 family.</text>
</comment>
<dbReference type="Pfam" id="PF00082">
    <property type="entry name" value="Peptidase_S8"/>
    <property type="match status" value="1"/>
</dbReference>
<dbReference type="AlphaFoldDB" id="A0A443NBY8"/>
<evidence type="ECO:0000256" key="6">
    <source>
        <dbReference type="PROSITE-ProRule" id="PRU01240"/>
    </source>
</evidence>
<evidence type="ECO:0000256" key="3">
    <source>
        <dbReference type="ARBA" id="ARBA00022729"/>
    </source>
</evidence>
<dbReference type="InterPro" id="IPR045051">
    <property type="entry name" value="SBT"/>
</dbReference>
<dbReference type="GO" id="GO:0004252">
    <property type="term" value="F:serine-type endopeptidase activity"/>
    <property type="evidence" value="ECO:0007669"/>
    <property type="project" value="InterPro"/>
</dbReference>
<evidence type="ECO:0000256" key="1">
    <source>
        <dbReference type="ARBA" id="ARBA00011073"/>
    </source>
</evidence>
<dbReference type="Gene3D" id="2.60.40.2310">
    <property type="match status" value="1"/>
</dbReference>
<dbReference type="PROSITE" id="PS00138">
    <property type="entry name" value="SUBTILASE_SER"/>
    <property type="match status" value="1"/>
</dbReference>
<dbReference type="OrthoDB" id="4803627at2759"/>